<dbReference type="InterPro" id="IPR002317">
    <property type="entry name" value="Ser-tRNA-ligase_type_1"/>
</dbReference>
<dbReference type="EMBL" id="QGGI01000003">
    <property type="protein sequence ID" value="PWJ95966.1"/>
    <property type="molecule type" value="Genomic_DNA"/>
</dbReference>
<keyword evidence="2" id="KW-0436">Ligase</keyword>
<dbReference type="Gene3D" id="3.30.930.10">
    <property type="entry name" value="Bira Bifunctional Protein, Domain 2"/>
    <property type="match status" value="1"/>
</dbReference>
<organism evidence="12 13">
    <name type="scientific">Oceanotoga teriensis</name>
    <dbReference type="NCBI Taxonomy" id="515440"/>
    <lineage>
        <taxon>Bacteria</taxon>
        <taxon>Thermotogati</taxon>
        <taxon>Thermotogota</taxon>
        <taxon>Thermotogae</taxon>
        <taxon>Petrotogales</taxon>
        <taxon>Petrotogaceae</taxon>
        <taxon>Oceanotoga</taxon>
    </lineage>
</organism>
<dbReference type="InterPro" id="IPR042103">
    <property type="entry name" value="SerRS_1_N_sf"/>
</dbReference>
<dbReference type="NCBIfam" id="TIGR00414">
    <property type="entry name" value="serS"/>
    <property type="match status" value="1"/>
</dbReference>
<evidence type="ECO:0000256" key="6">
    <source>
        <dbReference type="ARBA" id="ARBA00023146"/>
    </source>
</evidence>
<dbReference type="InterPro" id="IPR045864">
    <property type="entry name" value="aa-tRNA-synth_II/BPL/LPL"/>
</dbReference>
<dbReference type="Pfam" id="PF02403">
    <property type="entry name" value="Seryl_tRNA_N"/>
    <property type="match status" value="1"/>
</dbReference>
<evidence type="ECO:0000313" key="12">
    <source>
        <dbReference type="EMBL" id="PWJ95966.1"/>
    </source>
</evidence>
<dbReference type="GO" id="GO:0005737">
    <property type="term" value="C:cytoplasm"/>
    <property type="evidence" value="ECO:0007669"/>
    <property type="project" value="UniProtKB-UniRule"/>
</dbReference>
<dbReference type="Pfam" id="PF00587">
    <property type="entry name" value="tRNA-synt_2b"/>
    <property type="match status" value="1"/>
</dbReference>
<feature type="binding site" evidence="9">
    <location>
        <begin position="335"/>
        <end position="338"/>
    </location>
    <ligand>
        <name>ATP</name>
        <dbReference type="ChEBI" id="CHEBI:30616"/>
    </ligand>
</feature>
<gene>
    <name evidence="12" type="ORF">C7380_103145</name>
</gene>
<feature type="binding site" evidence="8">
    <location>
        <position position="217"/>
    </location>
    <ligand>
        <name>L-serine</name>
        <dbReference type="ChEBI" id="CHEBI:33384"/>
    </ligand>
</feature>
<evidence type="ECO:0000256" key="10">
    <source>
        <dbReference type="SAM" id="Coils"/>
    </source>
</evidence>
<dbReference type="RefSeq" id="WP_158274764.1">
    <property type="nucleotide sequence ID" value="NZ_QGGI01000003.1"/>
</dbReference>
<keyword evidence="13" id="KW-1185">Reference proteome</keyword>
<dbReference type="GO" id="GO:0005524">
    <property type="term" value="F:ATP binding"/>
    <property type="evidence" value="ECO:0007669"/>
    <property type="project" value="UniProtKB-KW"/>
</dbReference>
<comment type="caution">
    <text evidence="12">The sequence shown here is derived from an EMBL/GenBank/DDBJ whole genome shotgun (WGS) entry which is preliminary data.</text>
</comment>
<keyword evidence="5" id="KW-0648">Protein biosynthesis</keyword>
<dbReference type="Gene3D" id="1.10.287.40">
    <property type="entry name" value="Serine-tRNA synthetase, tRNA binding domain"/>
    <property type="match status" value="1"/>
</dbReference>
<dbReference type="SUPFAM" id="SSF55681">
    <property type="entry name" value="Class II aaRS and biotin synthetases"/>
    <property type="match status" value="1"/>
</dbReference>
<dbReference type="SUPFAM" id="SSF46589">
    <property type="entry name" value="tRNA-binding arm"/>
    <property type="match status" value="1"/>
</dbReference>
<feature type="binding site" evidence="8">
    <location>
        <position position="271"/>
    </location>
    <ligand>
        <name>L-serine</name>
        <dbReference type="ChEBI" id="CHEBI:33384"/>
    </ligand>
</feature>
<accession>A0AA45C8B0</accession>
<dbReference type="InterPro" id="IPR010978">
    <property type="entry name" value="tRNA-bd_arm"/>
</dbReference>
<proteinExistence type="predicted"/>
<feature type="binding site" evidence="9">
    <location>
        <begin position="264"/>
        <end position="267"/>
    </location>
    <ligand>
        <name>ATP</name>
        <dbReference type="ChEBI" id="CHEBI:30616"/>
    </ligand>
</feature>
<dbReference type="AlphaFoldDB" id="A0AA45C8B0"/>
<dbReference type="InterPro" id="IPR006195">
    <property type="entry name" value="aa-tRNA-synth_II"/>
</dbReference>
<evidence type="ECO:0000313" key="13">
    <source>
        <dbReference type="Proteomes" id="UP000245921"/>
    </source>
</evidence>
<evidence type="ECO:0000256" key="5">
    <source>
        <dbReference type="ARBA" id="ARBA00022917"/>
    </source>
</evidence>
<keyword evidence="3" id="KW-0547">Nucleotide-binding</keyword>
<dbReference type="InterPro" id="IPR015866">
    <property type="entry name" value="Ser-tRNA-synth_1_N"/>
</dbReference>
<dbReference type="PANTHER" id="PTHR11778">
    <property type="entry name" value="SERYL-TRNA SYNTHETASE"/>
    <property type="match status" value="1"/>
</dbReference>
<evidence type="ECO:0000256" key="4">
    <source>
        <dbReference type="ARBA" id="ARBA00022840"/>
    </source>
</evidence>
<reference evidence="12 13" key="1">
    <citation type="submission" date="2018-05" db="EMBL/GenBank/DDBJ databases">
        <title>Genomic Encyclopedia of Type Strains, Phase IV (KMG-IV): sequencing the most valuable type-strain genomes for metagenomic binning, comparative biology and taxonomic classification.</title>
        <authorList>
            <person name="Goeker M."/>
        </authorList>
    </citation>
    <scope>NUCLEOTIDE SEQUENCE [LARGE SCALE GENOMIC DNA]</scope>
    <source>
        <strain evidence="12 13">DSM 24906</strain>
    </source>
</reference>
<sequence>MLDIKFIRENPKEVKEICNKRNINLNIDELISLDNEFRNIKKRIDDLRQLKNSLNGPKNSQKIKVLKEDLKKLELKFKSITNKRNYYLDRIPNILSDDVPIGLDEKDNIEIYKYNEKKIFNFIPLIHDELCVKKDILDIKQGSKVSGNGFYYWKNKGAIVLRALINYAIDFLLEKNFELMFTPILTRKKSLYGTGFIPFISDENYKIEDEDLNLIGTSEQTLISYNMDKLLKEKDLPILYTAYTPCFRTESGSYGKESRGIFRVHQFNKVEQICFCKPEDSEKYFDFLIKNSIDFMKSLDLHFRVVNVCSGDLGAPAFKKYDIESWFPGFKAYRETHSGSNILDFQSRRLNIKYLKNDLFIYPHTLNCTLVTDRTLLAIIEQNQTEDGRILVPEPLKKYLNFNYF</sequence>
<feature type="binding site" evidence="9">
    <location>
        <begin position="248"/>
        <end position="250"/>
    </location>
    <ligand>
        <name>ATP</name>
        <dbReference type="ChEBI" id="CHEBI:30616"/>
    </ligand>
</feature>
<dbReference type="PIRSF" id="PIRSF001529">
    <property type="entry name" value="Ser-tRNA-synth_IIa"/>
    <property type="match status" value="1"/>
</dbReference>
<dbReference type="GO" id="GO:0006434">
    <property type="term" value="P:seryl-tRNA aminoacylation"/>
    <property type="evidence" value="ECO:0007669"/>
    <property type="project" value="UniProtKB-UniRule"/>
</dbReference>
<evidence type="ECO:0000256" key="3">
    <source>
        <dbReference type="ARBA" id="ARBA00022741"/>
    </source>
</evidence>
<name>A0AA45C8B0_9BACT</name>
<dbReference type="InterPro" id="IPR002314">
    <property type="entry name" value="aa-tRNA-synt_IIb"/>
</dbReference>
<evidence type="ECO:0000256" key="9">
    <source>
        <dbReference type="PIRSR" id="PIRSR001529-2"/>
    </source>
</evidence>
<feature type="binding site" evidence="8">
    <location>
        <position position="367"/>
    </location>
    <ligand>
        <name>L-serine</name>
        <dbReference type="ChEBI" id="CHEBI:33384"/>
    </ligand>
</feature>
<dbReference type="Proteomes" id="UP000245921">
    <property type="component" value="Unassembled WGS sequence"/>
</dbReference>
<feature type="domain" description="Aminoacyl-transfer RNA synthetases class-II family profile" evidence="11">
    <location>
        <begin position="124"/>
        <end position="393"/>
    </location>
</feature>
<dbReference type="CDD" id="cd00770">
    <property type="entry name" value="SerRS_core"/>
    <property type="match status" value="1"/>
</dbReference>
<dbReference type="GO" id="GO:0004828">
    <property type="term" value="F:serine-tRNA ligase activity"/>
    <property type="evidence" value="ECO:0007669"/>
    <property type="project" value="UniProtKB-UniRule"/>
</dbReference>
<dbReference type="PRINTS" id="PR00981">
    <property type="entry name" value="TRNASYNTHSER"/>
</dbReference>
<evidence type="ECO:0000256" key="2">
    <source>
        <dbReference type="ARBA" id="ARBA00022598"/>
    </source>
</evidence>
<dbReference type="InterPro" id="IPR033729">
    <property type="entry name" value="SerRS_core"/>
</dbReference>
<dbReference type="EC" id="6.1.1.11" evidence="1 7"/>
<evidence type="ECO:0000259" key="11">
    <source>
        <dbReference type="PROSITE" id="PS50862"/>
    </source>
</evidence>
<feature type="site" description="Important for serine binding" evidence="8">
    <location>
        <position position="369"/>
    </location>
</feature>
<dbReference type="PROSITE" id="PS50862">
    <property type="entry name" value="AA_TRNA_LIGASE_II"/>
    <property type="match status" value="1"/>
</dbReference>
<keyword evidence="6" id="KW-0030">Aminoacyl-tRNA synthetase</keyword>
<evidence type="ECO:0000256" key="7">
    <source>
        <dbReference type="NCBIfam" id="TIGR00414"/>
    </source>
</evidence>
<keyword evidence="10" id="KW-0175">Coiled coil</keyword>
<evidence type="ECO:0000256" key="1">
    <source>
        <dbReference type="ARBA" id="ARBA00012840"/>
    </source>
</evidence>
<feature type="binding site" evidence="8">
    <location>
        <position position="248"/>
    </location>
    <ligand>
        <name>L-serine</name>
        <dbReference type="ChEBI" id="CHEBI:33384"/>
    </ligand>
</feature>
<evidence type="ECO:0000256" key="8">
    <source>
        <dbReference type="PIRSR" id="PIRSR001529-1"/>
    </source>
</evidence>
<feature type="coiled-coil region" evidence="10">
    <location>
        <begin position="30"/>
        <end position="83"/>
    </location>
</feature>
<protein>
    <recommendedName>
        <fullName evidence="1 7">Serine--tRNA ligase</fullName>
        <ecNumber evidence="1 7">6.1.1.11</ecNumber>
    </recommendedName>
</protein>
<keyword evidence="4 9" id="KW-0067">ATP-binding</keyword>